<dbReference type="GO" id="GO:0006310">
    <property type="term" value="P:DNA recombination"/>
    <property type="evidence" value="ECO:0007669"/>
    <property type="project" value="UniProtKB-KW"/>
</dbReference>
<evidence type="ECO:0000313" key="7">
    <source>
        <dbReference type="Proteomes" id="UP000465062"/>
    </source>
</evidence>
<reference evidence="6 7" key="1">
    <citation type="submission" date="2019-06" db="EMBL/GenBank/DDBJ databases">
        <title>An operon consisting of a P-type ATPase gene and a transcriptional regular gene given the different cadmium resistance in Bacillus vietamensis 151-6 and Bacillus marisflavi 151-25.</title>
        <authorList>
            <person name="Yu X."/>
        </authorList>
    </citation>
    <scope>NUCLEOTIDE SEQUENCE [LARGE SCALE GENOMIC DNA]</scope>
    <source>
        <strain evidence="6 7">151-6</strain>
        <plasmid evidence="6 7">p6</plasmid>
    </source>
</reference>
<dbReference type="RefSeq" id="WP_159363367.1">
    <property type="nucleotide sequence ID" value="NZ_CP047395.1"/>
</dbReference>
<dbReference type="GO" id="GO:0015074">
    <property type="term" value="P:DNA integration"/>
    <property type="evidence" value="ECO:0007669"/>
    <property type="project" value="InterPro"/>
</dbReference>
<dbReference type="PROSITE" id="PS51898">
    <property type="entry name" value="TYR_RECOMBINASE"/>
    <property type="match status" value="1"/>
</dbReference>
<dbReference type="SUPFAM" id="SSF56349">
    <property type="entry name" value="DNA breaking-rejoining enzymes"/>
    <property type="match status" value="1"/>
</dbReference>
<feature type="domain" description="Tyr recombinase" evidence="4">
    <location>
        <begin position="114"/>
        <end position="322"/>
    </location>
</feature>
<name>A0A6I6ULG7_9BACI</name>
<evidence type="ECO:0000256" key="3">
    <source>
        <dbReference type="PROSITE-ProRule" id="PRU01248"/>
    </source>
</evidence>
<dbReference type="EMBL" id="CP047395">
    <property type="protein sequence ID" value="QHE63944.1"/>
    <property type="molecule type" value="Genomic_DNA"/>
</dbReference>
<dbReference type="GO" id="GO:0003677">
    <property type="term" value="F:DNA binding"/>
    <property type="evidence" value="ECO:0007669"/>
    <property type="project" value="UniProtKB-UniRule"/>
</dbReference>
<dbReference type="Proteomes" id="UP000465062">
    <property type="component" value="Plasmid p6"/>
</dbReference>
<dbReference type="Gene3D" id="1.10.443.10">
    <property type="entry name" value="Intergrase catalytic core"/>
    <property type="match status" value="1"/>
</dbReference>
<dbReference type="InterPro" id="IPR013762">
    <property type="entry name" value="Integrase-like_cat_sf"/>
</dbReference>
<organism evidence="6 7">
    <name type="scientific">Rossellomorea vietnamensis</name>
    <dbReference type="NCBI Taxonomy" id="218284"/>
    <lineage>
        <taxon>Bacteria</taxon>
        <taxon>Bacillati</taxon>
        <taxon>Bacillota</taxon>
        <taxon>Bacilli</taxon>
        <taxon>Bacillales</taxon>
        <taxon>Bacillaceae</taxon>
        <taxon>Rossellomorea</taxon>
    </lineage>
</organism>
<evidence type="ECO:0000256" key="2">
    <source>
        <dbReference type="ARBA" id="ARBA00023172"/>
    </source>
</evidence>
<proteinExistence type="predicted"/>
<dbReference type="InterPro" id="IPR002104">
    <property type="entry name" value="Integrase_catalytic"/>
</dbReference>
<gene>
    <name evidence="6" type="ORF">FHE72_23420</name>
</gene>
<keyword evidence="1 3" id="KW-0238">DNA-binding</keyword>
<keyword evidence="2" id="KW-0233">DNA recombination</keyword>
<evidence type="ECO:0000256" key="1">
    <source>
        <dbReference type="ARBA" id="ARBA00023125"/>
    </source>
</evidence>
<dbReference type="PROSITE" id="PS51900">
    <property type="entry name" value="CB"/>
    <property type="match status" value="1"/>
</dbReference>
<sequence>MRNVELSDFMINYLDNMVKSDKKESYVKRSRSDLRVFKKWIDGVTDGKPISLEWIHQLHRENYMEFISWLDKKYSDASKNRICTVIAKLLEYLEVKNDFSIKELVDTPKSFPFKKTDFVSDQEYKSLLKSFKSSQDVPDLYKTAHKELSNRNVSILYLMRFYGLTPAQISRISMDDIHFTQNELRVDNSGHITKLKLLLKHKRQIYTYLQDIPEDRRPHFQTDAPLFVAYHNTSMSFQIDNKKSKDKVVPQRLAERSIMKLLQVEIGRAGIRRVSSTHFRNRAILDAIEAEVDDKKVMEVFGITYPNYLNRFKQFLTNEDKC</sequence>
<feature type="domain" description="Core-binding (CB)" evidence="5">
    <location>
        <begin position="4"/>
        <end position="94"/>
    </location>
</feature>
<dbReference type="AlphaFoldDB" id="A0A6I6ULG7"/>
<keyword evidence="6" id="KW-0614">Plasmid</keyword>
<dbReference type="Gene3D" id="1.10.150.130">
    <property type="match status" value="1"/>
</dbReference>
<geneLocation type="plasmid" evidence="6 7">
    <name>p6</name>
</geneLocation>
<accession>A0A6I6ULG7</accession>
<protein>
    <submittedName>
        <fullName evidence="6">Uncharacterized protein</fullName>
    </submittedName>
</protein>
<dbReference type="InterPro" id="IPR010998">
    <property type="entry name" value="Integrase_recombinase_N"/>
</dbReference>
<dbReference type="KEGG" id="bvq:FHE72_23420"/>
<evidence type="ECO:0000259" key="4">
    <source>
        <dbReference type="PROSITE" id="PS51898"/>
    </source>
</evidence>
<evidence type="ECO:0000259" key="5">
    <source>
        <dbReference type="PROSITE" id="PS51900"/>
    </source>
</evidence>
<dbReference type="InterPro" id="IPR044068">
    <property type="entry name" value="CB"/>
</dbReference>
<evidence type="ECO:0000313" key="6">
    <source>
        <dbReference type="EMBL" id="QHE63944.1"/>
    </source>
</evidence>
<dbReference type="InterPro" id="IPR011010">
    <property type="entry name" value="DNA_brk_join_enz"/>
</dbReference>